<dbReference type="AlphaFoldDB" id="A0A7R8WI29"/>
<feature type="non-terminal residue" evidence="2">
    <location>
        <position position="338"/>
    </location>
</feature>
<dbReference type="InterPro" id="IPR035979">
    <property type="entry name" value="RBD_domain_sf"/>
</dbReference>
<feature type="region of interest" description="Disordered" evidence="1">
    <location>
        <begin position="103"/>
        <end position="145"/>
    </location>
</feature>
<evidence type="ECO:0000313" key="2">
    <source>
        <dbReference type="EMBL" id="CAD7232107.1"/>
    </source>
</evidence>
<sequence length="338" mass="36595">SSPKKGPLLGAGRRGLLGSTPEEEDKEGLRSKGSGSAVSAMRSGEALVTLASMADAEAAAAFLEHMSFSTGQIKVTFEDGGPVGKSCGGVSLIFPVFPLPDDRGGAMASRPPPSPPSPPPLPLSRPPPLLGRGEIASGHQEGPQDVLVGKLPFGTTRRQVEDLFQDFQPREVEVFSGDTGIYAYLSFMEREAAESAVRAWNGKRYGDTRLLVEMYKERGATGRRVDKFSRDSIKAPLDNAVCCQPSDERLMNQCWPFKHLPHTHAAKVSQLRTIPRLSAPQQHVGQSGKVGPSELTVHASCRPLQQADFKVKISISTTALCSPEIMRSYDFEQERNLR</sequence>
<organism evidence="2">
    <name type="scientific">Cyprideis torosa</name>
    <dbReference type="NCBI Taxonomy" id="163714"/>
    <lineage>
        <taxon>Eukaryota</taxon>
        <taxon>Metazoa</taxon>
        <taxon>Ecdysozoa</taxon>
        <taxon>Arthropoda</taxon>
        <taxon>Crustacea</taxon>
        <taxon>Oligostraca</taxon>
        <taxon>Ostracoda</taxon>
        <taxon>Podocopa</taxon>
        <taxon>Podocopida</taxon>
        <taxon>Cytherocopina</taxon>
        <taxon>Cytheroidea</taxon>
        <taxon>Cytherideidae</taxon>
        <taxon>Cyprideis</taxon>
    </lineage>
</organism>
<accession>A0A7R8WI29</accession>
<proteinExistence type="predicted"/>
<dbReference type="SMART" id="SM00360">
    <property type="entry name" value="RRM"/>
    <property type="match status" value="1"/>
</dbReference>
<name>A0A7R8WI29_9CRUS</name>
<feature type="non-terminal residue" evidence="2">
    <location>
        <position position="1"/>
    </location>
</feature>
<reference evidence="2" key="1">
    <citation type="submission" date="2020-11" db="EMBL/GenBank/DDBJ databases">
        <authorList>
            <person name="Tran Van P."/>
        </authorList>
    </citation>
    <scope>NUCLEOTIDE SEQUENCE</scope>
</reference>
<dbReference type="InterPro" id="IPR000504">
    <property type="entry name" value="RRM_dom"/>
</dbReference>
<dbReference type="CDD" id="cd00590">
    <property type="entry name" value="RRM_SF"/>
    <property type="match status" value="1"/>
</dbReference>
<feature type="compositionally biased region" description="Low complexity" evidence="1">
    <location>
        <begin position="8"/>
        <end position="18"/>
    </location>
</feature>
<dbReference type="PROSITE" id="PS50102">
    <property type="entry name" value="RRM"/>
    <property type="match status" value="1"/>
</dbReference>
<dbReference type="Pfam" id="PF00076">
    <property type="entry name" value="RRM_1"/>
    <property type="match status" value="1"/>
</dbReference>
<dbReference type="Gene3D" id="3.30.70.330">
    <property type="match status" value="1"/>
</dbReference>
<dbReference type="EMBL" id="OB664231">
    <property type="protein sequence ID" value="CAD7232107.1"/>
    <property type="molecule type" value="Genomic_DNA"/>
</dbReference>
<dbReference type="InterPro" id="IPR012677">
    <property type="entry name" value="Nucleotide-bd_a/b_plait_sf"/>
</dbReference>
<evidence type="ECO:0000256" key="1">
    <source>
        <dbReference type="SAM" id="MobiDB-lite"/>
    </source>
</evidence>
<gene>
    <name evidence="2" type="ORF">CTOB1V02_LOCUS9948</name>
</gene>
<dbReference type="SUPFAM" id="SSF54928">
    <property type="entry name" value="RNA-binding domain, RBD"/>
    <property type="match status" value="1"/>
</dbReference>
<dbReference type="GO" id="GO:0003723">
    <property type="term" value="F:RNA binding"/>
    <property type="evidence" value="ECO:0007669"/>
    <property type="project" value="UniProtKB-UniRule"/>
</dbReference>
<feature type="region of interest" description="Disordered" evidence="1">
    <location>
        <begin position="1"/>
        <end position="41"/>
    </location>
</feature>
<protein>
    <submittedName>
        <fullName evidence="2">Uncharacterized protein</fullName>
    </submittedName>
</protein>
<feature type="compositionally biased region" description="Pro residues" evidence="1">
    <location>
        <begin position="110"/>
        <end position="129"/>
    </location>
</feature>